<dbReference type="NCBIfam" id="NF005682">
    <property type="entry name" value="PRK07480.1"/>
    <property type="match status" value="1"/>
</dbReference>
<dbReference type="GO" id="GO:0030170">
    <property type="term" value="F:pyridoxal phosphate binding"/>
    <property type="evidence" value="ECO:0007669"/>
    <property type="project" value="InterPro"/>
</dbReference>
<dbReference type="PIRSF" id="PIRSF000521">
    <property type="entry name" value="Transaminase_4ab_Lys_Orn"/>
    <property type="match status" value="1"/>
</dbReference>
<dbReference type="Gene3D" id="3.40.640.10">
    <property type="entry name" value="Type I PLP-dependent aspartate aminotransferase-like (Major domain)"/>
    <property type="match status" value="1"/>
</dbReference>
<evidence type="ECO:0000256" key="6">
    <source>
        <dbReference type="RuleBase" id="RU003560"/>
    </source>
</evidence>
<dbReference type="PATRIC" id="fig|1150469.3.peg.1433"/>
<gene>
    <name evidence="8" type="ORF">RSPPHO_01272</name>
</gene>
<proteinExistence type="inferred from homology"/>
<dbReference type="GO" id="GO:0009102">
    <property type="term" value="P:biotin biosynthetic process"/>
    <property type="evidence" value="ECO:0007669"/>
    <property type="project" value="TreeGrafter"/>
</dbReference>
<dbReference type="AlphaFoldDB" id="H6SSL9"/>
<sequence>MQGGGAKNARRDRTDSSTAGKEGESWGKTPQNWKGAAVRAFSPPCGRAKVPQPITKELSMTSNTLRDADLSYVLHPYTNLVAHETKGPLIAVRGEGVRVFDETGRDYIEGMAGLWCASLGFNEPRLVEAATRQMKELPFFHMFSHKSHAPGIELSQALIERAPVPMARVFFANSGSEANDTALKMIWYYNNAVGRPEKKKVIARQRAYHGVTVASASLTCLPANHRDFDLPIARILHTGSPQYYREGLPGESEDEFARRRARELEELILAEGPETVAAFFAEPVMGAGGVILPPGRYFEYIQEVLRKYDILFVADEVICGFGRTGQYWGSQTYDLKPDILTCAKALSSAYLPISAVLVNEKVYQALRTNSGKIGTFGHGYTYSAHPVSAAVALETLRLYDERDILSNVARSGARLQARLRALADHPLVGDARGIGLIGALEMVKDKASHASFEPTLAVGPRIVERAQEHGVILRAMAADAIAFSPPLIISEAEVDDMMDRFERALNDVAADILK</sequence>
<dbReference type="InterPro" id="IPR005814">
    <property type="entry name" value="Aminotrans_3"/>
</dbReference>
<name>H6SSL9_PARPM</name>
<dbReference type="PROSITE" id="PS00600">
    <property type="entry name" value="AA_TRANSFER_CLASS_3"/>
    <property type="match status" value="1"/>
</dbReference>
<dbReference type="HOGENOM" id="CLU_016922_4_1_5"/>
<evidence type="ECO:0000256" key="2">
    <source>
        <dbReference type="ARBA" id="ARBA00008954"/>
    </source>
</evidence>
<evidence type="ECO:0000256" key="1">
    <source>
        <dbReference type="ARBA" id="ARBA00001933"/>
    </source>
</evidence>
<dbReference type="FunFam" id="3.40.640.10:FF:000014">
    <property type="entry name" value="Adenosylmethionine-8-amino-7-oxononanoate aminotransferase, probable"/>
    <property type="match status" value="1"/>
</dbReference>
<organism evidence="8 9">
    <name type="scientific">Pararhodospirillum photometricum DSM 122</name>
    <dbReference type="NCBI Taxonomy" id="1150469"/>
    <lineage>
        <taxon>Bacteria</taxon>
        <taxon>Pseudomonadati</taxon>
        <taxon>Pseudomonadota</taxon>
        <taxon>Alphaproteobacteria</taxon>
        <taxon>Rhodospirillales</taxon>
        <taxon>Rhodospirillaceae</taxon>
        <taxon>Pararhodospirillum</taxon>
    </lineage>
</organism>
<dbReference type="Gene3D" id="3.90.1150.10">
    <property type="entry name" value="Aspartate Aminotransferase, domain 1"/>
    <property type="match status" value="1"/>
</dbReference>
<dbReference type="InterPro" id="IPR015422">
    <property type="entry name" value="PyrdxlP-dep_Trfase_small"/>
</dbReference>
<dbReference type="KEGG" id="rpm:RSPPHO_01272"/>
<dbReference type="Proteomes" id="UP000033220">
    <property type="component" value="Chromosome DSM 122"/>
</dbReference>
<dbReference type="EMBL" id="HE663493">
    <property type="protein sequence ID" value="CCG07898.1"/>
    <property type="molecule type" value="Genomic_DNA"/>
</dbReference>
<evidence type="ECO:0000313" key="9">
    <source>
        <dbReference type="Proteomes" id="UP000033220"/>
    </source>
</evidence>
<comment type="cofactor">
    <cofactor evidence="1">
        <name>pyridoxal 5'-phosphate</name>
        <dbReference type="ChEBI" id="CHEBI:597326"/>
    </cofactor>
</comment>
<dbReference type="CDD" id="cd00610">
    <property type="entry name" value="OAT_like"/>
    <property type="match status" value="1"/>
</dbReference>
<reference evidence="8 9" key="1">
    <citation type="submission" date="2012-02" db="EMBL/GenBank/DDBJ databases">
        <title>Shotgun genome sequence of Phaeospirillum photometricum DSM 122.</title>
        <authorList>
            <person name="Duquesne K."/>
            <person name="Sturgis J."/>
        </authorList>
    </citation>
    <scope>NUCLEOTIDE SEQUENCE [LARGE SCALE GENOMIC DNA]</scope>
    <source>
        <strain evidence="9">DSM122</strain>
    </source>
</reference>
<evidence type="ECO:0000313" key="8">
    <source>
        <dbReference type="EMBL" id="CCG07898.1"/>
    </source>
</evidence>
<dbReference type="InterPro" id="IPR015421">
    <property type="entry name" value="PyrdxlP-dep_Trfase_major"/>
</dbReference>
<evidence type="ECO:0000256" key="5">
    <source>
        <dbReference type="ARBA" id="ARBA00022898"/>
    </source>
</evidence>
<feature type="region of interest" description="Disordered" evidence="7">
    <location>
        <begin position="1"/>
        <end position="34"/>
    </location>
</feature>
<dbReference type="NCBIfam" id="NF004767">
    <property type="entry name" value="PRK06105.1"/>
    <property type="match status" value="1"/>
</dbReference>
<keyword evidence="4 8" id="KW-0808">Transferase</keyword>
<dbReference type="GO" id="GO:0009448">
    <property type="term" value="P:gamma-aminobutyric acid metabolic process"/>
    <property type="evidence" value="ECO:0007669"/>
    <property type="project" value="TreeGrafter"/>
</dbReference>
<accession>H6SSL9</accession>
<dbReference type="PANTHER" id="PTHR42684">
    <property type="entry name" value="ADENOSYLMETHIONINE-8-AMINO-7-OXONONANOATE AMINOTRANSFERASE"/>
    <property type="match status" value="1"/>
</dbReference>
<dbReference type="EC" id="2.6.1.-" evidence="8"/>
<protein>
    <submittedName>
        <fullName evidence="8">Aminotransferase</fullName>
        <ecNumber evidence="8">2.6.1.-</ecNumber>
    </submittedName>
</protein>
<dbReference type="STRING" id="1150469.RSPPHO_01272"/>
<dbReference type="InterPro" id="IPR049704">
    <property type="entry name" value="Aminotrans_3_PPA_site"/>
</dbReference>
<keyword evidence="5 6" id="KW-0663">Pyridoxal phosphate</keyword>
<dbReference type="Pfam" id="PF00202">
    <property type="entry name" value="Aminotran_3"/>
    <property type="match status" value="1"/>
</dbReference>
<dbReference type="InterPro" id="IPR015424">
    <property type="entry name" value="PyrdxlP-dep_Trfase"/>
</dbReference>
<evidence type="ECO:0000256" key="4">
    <source>
        <dbReference type="ARBA" id="ARBA00022679"/>
    </source>
</evidence>
<keyword evidence="3 8" id="KW-0032">Aminotransferase</keyword>
<dbReference type="GO" id="GO:0004015">
    <property type="term" value="F:adenosylmethionine-8-amino-7-oxononanoate transaminase activity"/>
    <property type="evidence" value="ECO:0007669"/>
    <property type="project" value="TreeGrafter"/>
</dbReference>
<dbReference type="SUPFAM" id="SSF53383">
    <property type="entry name" value="PLP-dependent transferases"/>
    <property type="match status" value="1"/>
</dbReference>
<keyword evidence="9" id="KW-1185">Reference proteome</keyword>
<dbReference type="PANTHER" id="PTHR42684:SF3">
    <property type="entry name" value="ADENOSYLMETHIONINE-8-AMINO-7-OXONONANOATE AMINOTRANSFERASE"/>
    <property type="match status" value="1"/>
</dbReference>
<dbReference type="eggNOG" id="COG0161">
    <property type="taxonomic scope" value="Bacteria"/>
</dbReference>
<comment type="similarity">
    <text evidence="2 6">Belongs to the class-III pyridoxal-phosphate-dependent aminotransferase family.</text>
</comment>
<feature type="compositionally biased region" description="Basic and acidic residues" evidence="7">
    <location>
        <begin position="9"/>
        <end position="25"/>
    </location>
</feature>
<evidence type="ECO:0000256" key="3">
    <source>
        <dbReference type="ARBA" id="ARBA00022576"/>
    </source>
</evidence>
<evidence type="ECO:0000256" key="7">
    <source>
        <dbReference type="SAM" id="MobiDB-lite"/>
    </source>
</evidence>